<evidence type="ECO:0000313" key="2">
    <source>
        <dbReference type="Proteomes" id="UP001358417"/>
    </source>
</evidence>
<dbReference type="RefSeq" id="XP_064701927.1">
    <property type="nucleotide sequence ID" value="XM_064852022.1"/>
</dbReference>
<sequence length="448" mass="49391">MSAVLEIDDVPHIVRYGSHDDKAGCEKCWIHFYRSGTRFDIHVTGSAVDGTRFAERWIPLLKSPEVKPYTGKVAPWVQQWEDLCTLVISACLGTIRKLVRGDDGGEDRGRWKMLEGYLKAPSYKLEVVKKDSSLTEEDVGTDGGGVSVKICEGPIAKPTYEHWPLPAESIRDLPDLDGIKDKLPVYHARDLEVLGADNDWRHPPSSLRAPDGTIYTFVCCERNSTLMPENIVTNGSVDEINAYCRLFTAAEDVSVPSNVGVSHIRKLKGVVVTEVRNDFPAGESDVPEGSDEIISTAADDNSSRVVGILLNQLPSGNSLGDWLKQKQERAEAVDANEVQSWKEHITQVVELLHSHRITVGGYQTKDDGDDGDDGKDGDSAWYYINQHTIEIVPSDQSDQGPDGDIIGSETEAWLSLGAGCTHHPSGDEEAFQKDMMLDWEGVDKAFTL</sequence>
<keyword evidence="2" id="KW-1185">Reference proteome</keyword>
<dbReference type="Proteomes" id="UP001358417">
    <property type="component" value="Unassembled WGS sequence"/>
</dbReference>
<dbReference type="AlphaFoldDB" id="A0AAV9N0B3"/>
<proteinExistence type="predicted"/>
<reference evidence="1 2" key="1">
    <citation type="submission" date="2023-08" db="EMBL/GenBank/DDBJ databases">
        <title>Black Yeasts Isolated from many extreme environments.</title>
        <authorList>
            <person name="Coleine C."/>
            <person name="Stajich J.E."/>
            <person name="Selbmann L."/>
        </authorList>
    </citation>
    <scope>NUCLEOTIDE SEQUENCE [LARGE SCALE GENOMIC DNA]</scope>
    <source>
        <strain evidence="1 2">CCFEE 5792</strain>
    </source>
</reference>
<name>A0AAV9N0B3_9EURO</name>
<protein>
    <submittedName>
        <fullName evidence="1">Uncharacterized protein</fullName>
    </submittedName>
</protein>
<comment type="caution">
    <text evidence="1">The sequence shown here is derived from an EMBL/GenBank/DDBJ whole genome shotgun (WGS) entry which is preliminary data.</text>
</comment>
<dbReference type="GeneID" id="89976640"/>
<dbReference type="EMBL" id="JAVRRD010000031">
    <property type="protein sequence ID" value="KAK5046333.1"/>
    <property type="molecule type" value="Genomic_DNA"/>
</dbReference>
<organism evidence="1 2">
    <name type="scientific">Exophiala bonariae</name>
    <dbReference type="NCBI Taxonomy" id="1690606"/>
    <lineage>
        <taxon>Eukaryota</taxon>
        <taxon>Fungi</taxon>
        <taxon>Dikarya</taxon>
        <taxon>Ascomycota</taxon>
        <taxon>Pezizomycotina</taxon>
        <taxon>Eurotiomycetes</taxon>
        <taxon>Chaetothyriomycetidae</taxon>
        <taxon>Chaetothyriales</taxon>
        <taxon>Herpotrichiellaceae</taxon>
        <taxon>Exophiala</taxon>
    </lineage>
</organism>
<evidence type="ECO:0000313" key="1">
    <source>
        <dbReference type="EMBL" id="KAK5046333.1"/>
    </source>
</evidence>
<gene>
    <name evidence="1" type="ORF">LTR84_008477</name>
</gene>
<accession>A0AAV9N0B3</accession>